<gene>
    <name evidence="3" type="ORF">Lsai_1460</name>
</gene>
<name>A0A0W0YPS7_9GAMM</name>
<evidence type="ECO:0000313" key="4">
    <source>
        <dbReference type="Proteomes" id="UP000054621"/>
    </source>
</evidence>
<evidence type="ECO:0000313" key="3">
    <source>
        <dbReference type="EMBL" id="KTD58853.1"/>
    </source>
</evidence>
<dbReference type="InterPro" id="IPR029021">
    <property type="entry name" value="Prot-tyrosine_phosphatase-like"/>
</dbReference>
<dbReference type="Proteomes" id="UP000054621">
    <property type="component" value="Unassembled WGS sequence"/>
</dbReference>
<dbReference type="PROSITE" id="PS50056">
    <property type="entry name" value="TYR_PHOSPHATASE_2"/>
    <property type="match status" value="1"/>
</dbReference>
<dbReference type="EMBL" id="LNYV01000013">
    <property type="protein sequence ID" value="KTD58853.1"/>
    <property type="molecule type" value="Genomic_DNA"/>
</dbReference>
<dbReference type="STRING" id="28087.Lsai_1460"/>
<evidence type="ECO:0000256" key="1">
    <source>
        <dbReference type="SAM" id="SignalP"/>
    </source>
</evidence>
<organism evidence="3 4">
    <name type="scientific">Legionella sainthelensi</name>
    <dbReference type="NCBI Taxonomy" id="28087"/>
    <lineage>
        <taxon>Bacteria</taxon>
        <taxon>Pseudomonadati</taxon>
        <taxon>Pseudomonadota</taxon>
        <taxon>Gammaproteobacteria</taxon>
        <taxon>Legionellales</taxon>
        <taxon>Legionellaceae</taxon>
        <taxon>Legionella</taxon>
    </lineage>
</organism>
<comment type="caution">
    <text evidence="3">The sequence shown here is derived from an EMBL/GenBank/DDBJ whole genome shotgun (WGS) entry which is preliminary data.</text>
</comment>
<dbReference type="PROSITE" id="PS00383">
    <property type="entry name" value="TYR_PHOSPHATASE_1"/>
    <property type="match status" value="1"/>
</dbReference>
<dbReference type="SUPFAM" id="SSF52799">
    <property type="entry name" value="(Phosphotyrosine protein) phosphatases II"/>
    <property type="match status" value="1"/>
</dbReference>
<sequence>MSTHLFIKKISIVAMITLTTSVFAASYDGLTTDYKKWKNPNNFRDAATSLNTSCEFNAPNYSSSFSPRAQIKSSSLFKTDLLYRANKNFSGKSCADVGNPDVILDLEYAPGQSPTYCLTKDNKKVVAKVFNTSGAAIHSIEALPYLPDQQKADVCNYIKEGINDISQGKSILVHCSSGKDRTGAYVALLTYLFTEAENISGDQKQSVETAIMCDYLRSGTGIFSSRRAPAHYQQNYLEDLDLYNGNAATTIINQCNSVGVTLSTDVIKKAADNFINNK</sequence>
<feature type="chain" id="PRO_5006917841" evidence="1">
    <location>
        <begin position="25"/>
        <end position="278"/>
    </location>
</feature>
<dbReference type="PATRIC" id="fig|28087.4.peg.1567"/>
<dbReference type="GO" id="GO:0004721">
    <property type="term" value="F:phosphoprotein phosphatase activity"/>
    <property type="evidence" value="ECO:0007669"/>
    <property type="project" value="InterPro"/>
</dbReference>
<dbReference type="RefSeq" id="WP_027271281.1">
    <property type="nucleotide sequence ID" value="NZ_CAAAJE010000015.1"/>
</dbReference>
<dbReference type="eggNOG" id="ENOG5030N2X">
    <property type="taxonomic scope" value="Bacteria"/>
</dbReference>
<feature type="signal peptide" evidence="1">
    <location>
        <begin position="1"/>
        <end position="24"/>
    </location>
</feature>
<evidence type="ECO:0000259" key="2">
    <source>
        <dbReference type="PROSITE" id="PS50056"/>
    </source>
</evidence>
<feature type="domain" description="Tyrosine specific protein phosphatases" evidence="2">
    <location>
        <begin position="152"/>
        <end position="188"/>
    </location>
</feature>
<dbReference type="InterPro" id="IPR000387">
    <property type="entry name" value="Tyr_Pase_dom"/>
</dbReference>
<dbReference type="Gene3D" id="3.90.190.10">
    <property type="entry name" value="Protein tyrosine phosphatase superfamily"/>
    <property type="match status" value="1"/>
</dbReference>
<protein>
    <submittedName>
        <fullName evidence="3">Tyrosine specific protein phosphatase</fullName>
    </submittedName>
</protein>
<dbReference type="AlphaFoldDB" id="A0A0W0YPS7"/>
<accession>A0A0W0YPS7</accession>
<reference evidence="3 4" key="1">
    <citation type="submission" date="2015-11" db="EMBL/GenBank/DDBJ databases">
        <title>Genomic analysis of 38 Legionella species identifies large and diverse effector repertoires.</title>
        <authorList>
            <person name="Burstein D."/>
            <person name="Amaro F."/>
            <person name="Zusman T."/>
            <person name="Lifshitz Z."/>
            <person name="Cohen O."/>
            <person name="Gilbert J.A."/>
            <person name="Pupko T."/>
            <person name="Shuman H.A."/>
            <person name="Segal G."/>
        </authorList>
    </citation>
    <scope>NUCLEOTIDE SEQUENCE [LARGE SCALE GENOMIC DNA]</scope>
    <source>
        <strain evidence="3 4">Mt.St.Helens-4</strain>
    </source>
</reference>
<dbReference type="InterPro" id="IPR026893">
    <property type="entry name" value="Tyr/Ser_Pase_IphP-type"/>
</dbReference>
<dbReference type="OrthoDB" id="9814896at2"/>
<proteinExistence type="predicted"/>
<keyword evidence="1" id="KW-0732">Signal</keyword>
<dbReference type="Pfam" id="PF13350">
    <property type="entry name" value="Y_phosphatase3"/>
    <property type="match status" value="1"/>
</dbReference>
<dbReference type="InterPro" id="IPR016130">
    <property type="entry name" value="Tyr_Pase_AS"/>
</dbReference>